<organism evidence="2 3">
    <name type="scientific">Clostridium tetani</name>
    <dbReference type="NCBI Taxonomy" id="1513"/>
    <lineage>
        <taxon>Bacteria</taxon>
        <taxon>Bacillati</taxon>
        <taxon>Bacillota</taxon>
        <taxon>Clostridia</taxon>
        <taxon>Eubacteriales</taxon>
        <taxon>Clostridiaceae</taxon>
        <taxon>Clostridium</taxon>
    </lineage>
</organism>
<reference evidence="2 3" key="1">
    <citation type="submission" date="2018-06" db="EMBL/GenBank/DDBJ databases">
        <title>Genome conservation of Clostridium tetani.</title>
        <authorList>
            <person name="Bruggemann H."/>
            <person name="Popoff M.R."/>
        </authorList>
    </citation>
    <scope>NUCLEOTIDE SEQUENCE [LARGE SCALE GENOMIC DNA]</scope>
    <source>
        <strain evidence="2 3">2017.061</strain>
    </source>
</reference>
<sequence length="377" mass="44765">MKLNTRWKELRNTANTENVLMTVSEIIKFYERGRIKINPAYQRNYRWSNEQKTKFIESLLLKYPVPPIITIKTENDNGLYNYEIIDGVQRLSTIFEFVGAKSLDGESIENKVEHLNRLEGASGFTEINGKNWGDFQEEQFDFIFDSSTLLFINLMTENEDVKYEMFERLNTLSTELSAQEIRNSIIAFKDKNKYIEISNIISELSKPIFSIADLGKRIDLEYFIEFSLIKRYEEYGNMINEKIKAIIKSRSKNKNKHFDILLTSYVRLVKIDELVEDIDDYKQFLSLNEVLYFKKYKIDKNKTEGNPIKFFFELLSFLYFKNKSMITKEVYKINFSENYADIVKNKYRKNNPNAKLRFELAQRVISEYIDGNRIFND</sequence>
<comment type="caution">
    <text evidence="2">The sequence shown here is derived from an EMBL/GenBank/DDBJ whole genome shotgun (WGS) entry which is preliminary data.</text>
</comment>
<dbReference type="PANTHER" id="PTHR39639:SF1">
    <property type="entry name" value="DUF262 DOMAIN-CONTAINING PROTEIN"/>
    <property type="match status" value="1"/>
</dbReference>
<dbReference type="EMBL" id="QMAP01000007">
    <property type="protein sequence ID" value="RXI48183.1"/>
    <property type="molecule type" value="Genomic_DNA"/>
</dbReference>
<protein>
    <recommendedName>
        <fullName evidence="1">GmrSD restriction endonucleases N-terminal domain-containing protein</fullName>
    </recommendedName>
</protein>
<evidence type="ECO:0000259" key="1">
    <source>
        <dbReference type="Pfam" id="PF03235"/>
    </source>
</evidence>
<proteinExistence type="predicted"/>
<gene>
    <name evidence="2" type="ORF">DP130_08820</name>
</gene>
<name>A0A4Q0VCH6_CLOTA</name>
<dbReference type="AlphaFoldDB" id="A0A4Q0VCH6"/>
<dbReference type="InterPro" id="IPR004919">
    <property type="entry name" value="GmrSD_N"/>
</dbReference>
<dbReference type="PANTHER" id="PTHR39639">
    <property type="entry name" value="CHROMOSOME 16, WHOLE GENOME SHOTGUN SEQUENCE"/>
    <property type="match status" value="1"/>
</dbReference>
<accession>A0A4Q0VCH6</accession>
<evidence type="ECO:0000313" key="3">
    <source>
        <dbReference type="Proteomes" id="UP000290921"/>
    </source>
</evidence>
<dbReference type="Pfam" id="PF03235">
    <property type="entry name" value="GmrSD_N"/>
    <property type="match status" value="1"/>
</dbReference>
<dbReference type="Proteomes" id="UP000290921">
    <property type="component" value="Unassembled WGS sequence"/>
</dbReference>
<evidence type="ECO:0000313" key="2">
    <source>
        <dbReference type="EMBL" id="RXI48183.1"/>
    </source>
</evidence>
<feature type="domain" description="GmrSD restriction endonucleases N-terminal" evidence="1">
    <location>
        <begin position="25"/>
        <end position="186"/>
    </location>
</feature>
<dbReference type="RefSeq" id="WP_129030510.1">
    <property type="nucleotide sequence ID" value="NZ_QMAP01000007.1"/>
</dbReference>